<name>A0A1G1XJN6_9BACT</name>
<protein>
    <submittedName>
        <fullName evidence="1">Uncharacterized protein</fullName>
    </submittedName>
</protein>
<gene>
    <name evidence="1" type="ORF">A2570_03065</name>
</gene>
<accession>A0A1G1XJN6</accession>
<evidence type="ECO:0000313" key="2">
    <source>
        <dbReference type="Proteomes" id="UP000178570"/>
    </source>
</evidence>
<dbReference type="Proteomes" id="UP000178570">
    <property type="component" value="Unassembled WGS sequence"/>
</dbReference>
<sequence length="81" mass="9768">MQKVKYLHNRYPEHNTTLSREGLVITGRFWSHLYNDYGVIVTYKNSGKEYEGRVKKDDNENIYFTFDHPNIGYKKRIYDDS</sequence>
<comment type="caution">
    <text evidence="1">The sequence shown here is derived from an EMBL/GenBank/DDBJ whole genome shotgun (WGS) entry which is preliminary data.</text>
</comment>
<evidence type="ECO:0000313" key="1">
    <source>
        <dbReference type="EMBL" id="OGY40239.1"/>
    </source>
</evidence>
<organism evidence="1 2">
    <name type="scientific">Candidatus Brennerbacteria bacterium RIFOXYD1_FULL_41_16</name>
    <dbReference type="NCBI Taxonomy" id="1797529"/>
    <lineage>
        <taxon>Bacteria</taxon>
        <taxon>Candidatus Brenneribacteriota</taxon>
    </lineage>
</organism>
<dbReference type="EMBL" id="MHHY01000009">
    <property type="protein sequence ID" value="OGY40239.1"/>
    <property type="molecule type" value="Genomic_DNA"/>
</dbReference>
<proteinExistence type="predicted"/>
<dbReference type="AlphaFoldDB" id="A0A1G1XJN6"/>
<reference evidence="1 2" key="1">
    <citation type="journal article" date="2016" name="Nat. Commun.">
        <title>Thousands of microbial genomes shed light on interconnected biogeochemical processes in an aquifer system.</title>
        <authorList>
            <person name="Anantharaman K."/>
            <person name="Brown C.T."/>
            <person name="Hug L.A."/>
            <person name="Sharon I."/>
            <person name="Castelle C.J."/>
            <person name="Probst A.J."/>
            <person name="Thomas B.C."/>
            <person name="Singh A."/>
            <person name="Wilkins M.J."/>
            <person name="Karaoz U."/>
            <person name="Brodie E.L."/>
            <person name="Williams K.H."/>
            <person name="Hubbard S.S."/>
            <person name="Banfield J.F."/>
        </authorList>
    </citation>
    <scope>NUCLEOTIDE SEQUENCE [LARGE SCALE GENOMIC DNA]</scope>
</reference>